<evidence type="ECO:0000256" key="1">
    <source>
        <dbReference type="SAM" id="MobiDB-lite"/>
    </source>
</evidence>
<gene>
    <name evidence="3" type="ORF">SAMN05192576_1760</name>
</gene>
<dbReference type="RefSeq" id="WP_091023769.1">
    <property type="nucleotide sequence ID" value="NZ_BKAE01000007.1"/>
</dbReference>
<evidence type="ECO:0000313" key="3">
    <source>
        <dbReference type="EMBL" id="SDN21589.1"/>
    </source>
</evidence>
<evidence type="ECO:0000256" key="2">
    <source>
        <dbReference type="SAM" id="SignalP"/>
    </source>
</evidence>
<sequence length="501" mass="53034">MLARLLTVLLSLAVLAPTSAQARPAEPDKARAASSPQARAALDRAQGVLAGRLRGDATMALRDLAMSKSSLSGADRAAADLILGRPSDPGDEDSYGGNAVTTTCSATVCVHYTTTGAEASTPQVAAAALAEASSVNDIYVAAGYRAPKPDGTDGGNALPDVYLAQIGDKSLYGYCTSEDDVPDGGPYDVTAYCVVDNDYAPEEFGVRNTPLENLQVTVAHEYFHAVQFAYDFYEDRWLYEATAAWVEDILYDDVDDNLGYLTYSPLTIPRASMDQTNGATGFHYGIWTFFRFLSERYPTTQAGMPTIVRDIIRSLDGAAGGRDDYSWQAVDRVLRARGSSGAAAFALFADGNRRPAKTYSEGAANAYPQAPLGTFKFKSGWNVTTIDHLASATARFVPRASGTKLRIAVDLADKVTSPAAIVSVYLKSGAVSTSAISLNGAGNGARTFPFARTKVKAVEVTLVNGSGRFRNCFSFQTPFSCGGAVPVDDNRVAKVSAGIVG</sequence>
<name>A0A1G9ZJS2_9ACTN</name>
<accession>A0A1G9ZJS2</accession>
<dbReference type="EMBL" id="FNIC01000002">
    <property type="protein sequence ID" value="SDN21589.1"/>
    <property type="molecule type" value="Genomic_DNA"/>
</dbReference>
<keyword evidence="4" id="KW-1185">Reference proteome</keyword>
<organism evidence="3 4">
    <name type="scientific">Nocardioides szechwanensis</name>
    <dbReference type="NCBI Taxonomy" id="1005944"/>
    <lineage>
        <taxon>Bacteria</taxon>
        <taxon>Bacillati</taxon>
        <taxon>Actinomycetota</taxon>
        <taxon>Actinomycetes</taxon>
        <taxon>Propionibacteriales</taxon>
        <taxon>Nocardioidaceae</taxon>
        <taxon>Nocardioides</taxon>
    </lineage>
</organism>
<dbReference type="NCBIfam" id="NF045524">
    <property type="entry name" value="MXAN_6640_HExxH"/>
    <property type="match status" value="1"/>
</dbReference>
<feature type="region of interest" description="Disordered" evidence="1">
    <location>
        <begin position="20"/>
        <end position="39"/>
    </location>
</feature>
<feature type="chain" id="PRO_5011524009" description="Neutral metalloprotease" evidence="2">
    <location>
        <begin position="23"/>
        <end position="501"/>
    </location>
</feature>
<reference evidence="4" key="1">
    <citation type="submission" date="2016-10" db="EMBL/GenBank/DDBJ databases">
        <authorList>
            <person name="Varghese N."/>
            <person name="Submissions S."/>
        </authorList>
    </citation>
    <scope>NUCLEOTIDE SEQUENCE [LARGE SCALE GENOMIC DNA]</scope>
    <source>
        <strain evidence="4">CGMCC 1.11147</strain>
    </source>
</reference>
<keyword evidence="2" id="KW-0732">Signal</keyword>
<protein>
    <recommendedName>
        <fullName evidence="5">Neutral metalloprotease</fullName>
    </recommendedName>
</protein>
<dbReference type="AlphaFoldDB" id="A0A1G9ZJS2"/>
<feature type="signal peptide" evidence="2">
    <location>
        <begin position="1"/>
        <end position="22"/>
    </location>
</feature>
<dbReference type="OrthoDB" id="2079373at2"/>
<evidence type="ECO:0000313" key="4">
    <source>
        <dbReference type="Proteomes" id="UP000199004"/>
    </source>
</evidence>
<evidence type="ECO:0008006" key="5">
    <source>
        <dbReference type="Google" id="ProtNLM"/>
    </source>
</evidence>
<dbReference type="Proteomes" id="UP000199004">
    <property type="component" value="Unassembled WGS sequence"/>
</dbReference>
<proteinExistence type="predicted"/>
<dbReference type="STRING" id="1005944.SAMN05192576_1760"/>